<feature type="domain" description="E3 ubiquitin ligase UBR4 C-terminal" evidence="2">
    <location>
        <begin position="85"/>
        <end position="241"/>
    </location>
</feature>
<feature type="region of interest" description="Disordered" evidence="1">
    <location>
        <begin position="1"/>
        <end position="34"/>
    </location>
</feature>
<feature type="compositionally biased region" description="Basic and acidic residues" evidence="1">
    <location>
        <begin position="363"/>
        <end position="381"/>
    </location>
</feature>
<protein>
    <recommendedName>
        <fullName evidence="2">E3 ubiquitin ligase UBR4 C-terminal domain-containing protein</fullName>
    </recommendedName>
</protein>
<evidence type="ECO:0000256" key="1">
    <source>
        <dbReference type="SAM" id="MobiDB-lite"/>
    </source>
</evidence>
<comment type="caution">
    <text evidence="3">The sequence shown here is derived from an EMBL/GenBank/DDBJ whole genome shotgun (WGS) entry which is preliminary data.</text>
</comment>
<feature type="domain" description="E3 ubiquitin ligase UBR4 C-terminal" evidence="2">
    <location>
        <begin position="320"/>
        <end position="396"/>
    </location>
</feature>
<feature type="region of interest" description="Disordered" evidence="1">
    <location>
        <begin position="358"/>
        <end position="396"/>
    </location>
</feature>
<proteinExistence type="predicted"/>
<evidence type="ECO:0000259" key="2">
    <source>
        <dbReference type="Pfam" id="PF13764"/>
    </source>
</evidence>
<dbReference type="PANTHER" id="PTHR21725:SF1">
    <property type="entry name" value="E3 UBIQUITIN-PROTEIN LIGASE UBR4"/>
    <property type="match status" value="1"/>
</dbReference>
<accession>A0ABN9M194</accession>
<dbReference type="InterPro" id="IPR045189">
    <property type="entry name" value="UBR4-like"/>
</dbReference>
<reference evidence="3" key="1">
    <citation type="submission" date="2023-07" db="EMBL/GenBank/DDBJ databases">
        <authorList>
            <person name="Stuckert A."/>
        </authorList>
    </citation>
    <scope>NUCLEOTIDE SEQUENCE</scope>
</reference>
<dbReference type="Pfam" id="PF13764">
    <property type="entry name" value="E3_UbLigase_R4"/>
    <property type="match status" value="2"/>
</dbReference>
<evidence type="ECO:0000313" key="3">
    <source>
        <dbReference type="EMBL" id="CAJ0953386.1"/>
    </source>
</evidence>
<evidence type="ECO:0000313" key="4">
    <source>
        <dbReference type="Proteomes" id="UP001176940"/>
    </source>
</evidence>
<organism evidence="3 4">
    <name type="scientific">Ranitomeya imitator</name>
    <name type="common">mimic poison frog</name>
    <dbReference type="NCBI Taxonomy" id="111125"/>
    <lineage>
        <taxon>Eukaryota</taxon>
        <taxon>Metazoa</taxon>
        <taxon>Chordata</taxon>
        <taxon>Craniata</taxon>
        <taxon>Vertebrata</taxon>
        <taxon>Euteleostomi</taxon>
        <taxon>Amphibia</taxon>
        <taxon>Batrachia</taxon>
        <taxon>Anura</taxon>
        <taxon>Neobatrachia</taxon>
        <taxon>Hyloidea</taxon>
        <taxon>Dendrobatidae</taxon>
        <taxon>Dendrobatinae</taxon>
        <taxon>Ranitomeya</taxon>
    </lineage>
</organism>
<keyword evidence="4" id="KW-1185">Reference proteome</keyword>
<dbReference type="Proteomes" id="UP001176940">
    <property type="component" value="Unassembled WGS sequence"/>
</dbReference>
<dbReference type="PANTHER" id="PTHR21725">
    <property type="entry name" value="E3 UBIQUITIN-PROTEIN LIGASE UBR4"/>
    <property type="match status" value="1"/>
</dbReference>
<dbReference type="EMBL" id="CAUEEQ010036603">
    <property type="protein sequence ID" value="CAJ0953386.1"/>
    <property type="molecule type" value="Genomic_DNA"/>
</dbReference>
<gene>
    <name evidence="3" type="ORF">RIMI_LOCUS14291573</name>
</gene>
<sequence>MPGKPVQQSKRARNRPLMRDIKNKICPGLRPRGPGWRDRLRHELLVNKTRSIQPGPAGGRGVQEGVELRLMRGTNENNLQIGVFLGDATEESLVLDFHHSEEERRGEVSTMAGGDAQCGGLECMLNRLAGIKDFKQDAISLRSSKAFQLLLKVKVNRTAGEARNEHSNVMLGTLNLVSPDNSPPIHELSANPDIEAFGQTSGNLLLNRDKDQLVMLLDQINSTFVRSNPSVLQGLLRISPLPVVWRDGKRCRSWWIASSRTALFRSRTTSIAPMTRFSLTVSVRSPPALRITEMATLKDLILQKGITQKRPGLHEETHPQCQEQALIGTDSITNLHKLEQVSSDEGIGTLAKTLLEALQAPRRQKEDRRSPEGDSGREEAYGHGQRQKALGTLGMT</sequence>
<dbReference type="InterPro" id="IPR025704">
    <property type="entry name" value="E3_Ub_ligase_UBR4_C"/>
</dbReference>
<name>A0ABN9M194_9NEOB</name>